<name>B9SIH4_RICCO</name>
<protein>
    <submittedName>
        <fullName evidence="2">Uncharacterized protein</fullName>
    </submittedName>
</protein>
<evidence type="ECO:0000313" key="3">
    <source>
        <dbReference type="Proteomes" id="UP000008311"/>
    </source>
</evidence>
<sequence>MNPNQQNPVDPDQPQLPTIKIHHPSFPRHTDHPHPPTVAIATPTASDRRKIAVVVRPSLYPSR</sequence>
<accession>B9SIH4</accession>
<proteinExistence type="predicted"/>
<dbReference type="InParanoid" id="B9SIH4"/>
<dbReference type="EMBL" id="EQ973972">
    <property type="protein sequence ID" value="EEF36629.1"/>
    <property type="molecule type" value="Genomic_DNA"/>
</dbReference>
<gene>
    <name evidence="2" type="ORF">RCOM_1256410</name>
</gene>
<dbReference type="AlphaFoldDB" id="B9SIH4"/>
<feature type="compositionally biased region" description="Low complexity" evidence="1">
    <location>
        <begin position="1"/>
        <end position="15"/>
    </location>
</feature>
<dbReference type="STRING" id="3988.B9SIH4"/>
<dbReference type="Proteomes" id="UP000008311">
    <property type="component" value="Unassembled WGS sequence"/>
</dbReference>
<feature type="region of interest" description="Disordered" evidence="1">
    <location>
        <begin position="1"/>
        <end position="37"/>
    </location>
</feature>
<organism evidence="2 3">
    <name type="scientific">Ricinus communis</name>
    <name type="common">Castor bean</name>
    <dbReference type="NCBI Taxonomy" id="3988"/>
    <lineage>
        <taxon>Eukaryota</taxon>
        <taxon>Viridiplantae</taxon>
        <taxon>Streptophyta</taxon>
        <taxon>Embryophyta</taxon>
        <taxon>Tracheophyta</taxon>
        <taxon>Spermatophyta</taxon>
        <taxon>Magnoliopsida</taxon>
        <taxon>eudicotyledons</taxon>
        <taxon>Gunneridae</taxon>
        <taxon>Pentapetalae</taxon>
        <taxon>rosids</taxon>
        <taxon>fabids</taxon>
        <taxon>Malpighiales</taxon>
        <taxon>Euphorbiaceae</taxon>
        <taxon>Acalyphoideae</taxon>
        <taxon>Acalypheae</taxon>
        <taxon>Ricinus</taxon>
    </lineage>
</organism>
<keyword evidence="3" id="KW-1185">Reference proteome</keyword>
<evidence type="ECO:0000313" key="2">
    <source>
        <dbReference type="EMBL" id="EEF36629.1"/>
    </source>
</evidence>
<evidence type="ECO:0000256" key="1">
    <source>
        <dbReference type="SAM" id="MobiDB-lite"/>
    </source>
</evidence>
<reference evidence="3" key="1">
    <citation type="journal article" date="2010" name="Nat. Biotechnol.">
        <title>Draft genome sequence of the oilseed species Ricinus communis.</title>
        <authorList>
            <person name="Chan A.P."/>
            <person name="Crabtree J."/>
            <person name="Zhao Q."/>
            <person name="Lorenzi H."/>
            <person name="Orvis J."/>
            <person name="Puiu D."/>
            <person name="Melake-Berhan A."/>
            <person name="Jones K.M."/>
            <person name="Redman J."/>
            <person name="Chen G."/>
            <person name="Cahoon E.B."/>
            <person name="Gedil M."/>
            <person name="Stanke M."/>
            <person name="Haas B.J."/>
            <person name="Wortman J.R."/>
            <person name="Fraser-Liggett C.M."/>
            <person name="Ravel J."/>
            <person name="Rabinowicz P.D."/>
        </authorList>
    </citation>
    <scope>NUCLEOTIDE SEQUENCE [LARGE SCALE GENOMIC DNA]</scope>
    <source>
        <strain evidence="3">cv. Hale</strain>
    </source>
</reference>